<organism evidence="3 4">
    <name type="scientific">Cronartium quercuum f. sp. fusiforme G11</name>
    <dbReference type="NCBI Taxonomy" id="708437"/>
    <lineage>
        <taxon>Eukaryota</taxon>
        <taxon>Fungi</taxon>
        <taxon>Dikarya</taxon>
        <taxon>Basidiomycota</taxon>
        <taxon>Pucciniomycotina</taxon>
        <taxon>Pucciniomycetes</taxon>
        <taxon>Pucciniales</taxon>
        <taxon>Coleosporiaceae</taxon>
        <taxon>Cronartium</taxon>
    </lineage>
</organism>
<feature type="transmembrane region" description="Helical" evidence="1">
    <location>
        <begin position="24"/>
        <end position="43"/>
    </location>
</feature>
<evidence type="ECO:0000259" key="2">
    <source>
        <dbReference type="SMART" id="SM00672"/>
    </source>
</evidence>
<evidence type="ECO:0000256" key="1">
    <source>
        <dbReference type="SAM" id="Phobius"/>
    </source>
</evidence>
<feature type="domain" description="Glycosyl transferase CAP10" evidence="2">
    <location>
        <begin position="396"/>
        <end position="678"/>
    </location>
</feature>
<dbReference type="PANTHER" id="PTHR12203:SF118">
    <property type="entry name" value="BETA-1,2-XYLOSYLTRANSFERASE 1"/>
    <property type="match status" value="1"/>
</dbReference>
<protein>
    <recommendedName>
        <fullName evidence="2">Glycosyl transferase CAP10 domain-containing protein</fullName>
    </recommendedName>
</protein>
<gene>
    <name evidence="3" type="ORF">CROQUDRAFT_722443</name>
</gene>
<dbReference type="Pfam" id="PF05686">
    <property type="entry name" value="Glyco_transf_90"/>
    <property type="match status" value="1"/>
</dbReference>
<dbReference type="InterPro" id="IPR051091">
    <property type="entry name" value="O-Glucosyltr/Glycosyltrsf_90"/>
</dbReference>
<evidence type="ECO:0000313" key="3">
    <source>
        <dbReference type="EMBL" id="KAG0147160.1"/>
    </source>
</evidence>
<dbReference type="OrthoDB" id="541052at2759"/>
<dbReference type="EMBL" id="MU167251">
    <property type="protein sequence ID" value="KAG0147160.1"/>
    <property type="molecule type" value="Genomic_DNA"/>
</dbReference>
<evidence type="ECO:0000313" key="4">
    <source>
        <dbReference type="Proteomes" id="UP000886653"/>
    </source>
</evidence>
<dbReference type="InterPro" id="IPR006598">
    <property type="entry name" value="CAP10"/>
</dbReference>
<keyword evidence="4" id="KW-1185">Reference proteome</keyword>
<sequence length="699" mass="80942">MTRFWNEFKRSRDSEVGGSSSKYFYYYLVGWCAVSMVIAFFLLPPLSLSSKNRDSSNSISNHNSSPQSQLASWFSILFKPNSNLSNSTHFLPNSKLFVAIPISKSILETENSQENQIPDSLDQPNLSPPTAQEILGPIRYPYPSSLPKTSSDGLTFHPNGHLLLHLSSNFSSLQTHPFKSLIERAKLEWETKLKRQSKTLKECVEEYKRRYARKPPAGFERWYDYATRNNVILIDEYDQISRDLFPFWALSPNELRARGEILRSKQNTRRFEISFINGTWIRTGPFKDLTRVIKLVELFQLFTKDLIDSNLKSFPLFMEDEDRGQILLGWDQYKRLFELARLGQYLPTEYKVEPERDIKGWAASCPPNSALRRTRLNEFDQLMKTSNHSWIVNHIKSMDVCTDPERIDLHGATASGVSPPQPLVPLFAFSKTSLHADILITPLEQYSNDYPGKETPWEQRPYQKVYWRGSTTGSDFSDNNPQWVTSHRMRLYRFTHERNSTANVLIGGEGLKTEGEDSVRDVKVSRAELNDQFMNITFVGQPIQCEPNVCELLAKTIDFVPPVNTEEVGLYKYAFDVDGNGWSGRFHRLLFTKHLVIKSTVLPEWYAERIQPWYHYVPSKVDYTDLYDIMTFFSGGINGTNGHDQLAEKIANQGQDWAKKHWRMEDMAAYMFRLMLEWNRLYNRSDDGSSSDFDESILH</sequence>
<accession>A0A9P6TCZ3</accession>
<name>A0A9P6TCZ3_9BASI</name>
<dbReference type="PANTHER" id="PTHR12203">
    <property type="entry name" value="KDEL LYS-ASP-GLU-LEU CONTAINING - RELATED"/>
    <property type="match status" value="1"/>
</dbReference>
<keyword evidence="1" id="KW-0812">Transmembrane</keyword>
<reference evidence="3" key="1">
    <citation type="submission" date="2013-11" db="EMBL/GenBank/DDBJ databases">
        <title>Genome sequence of the fusiform rust pathogen reveals effectors for host alternation and coevolution with pine.</title>
        <authorList>
            <consortium name="DOE Joint Genome Institute"/>
            <person name="Smith K."/>
            <person name="Pendleton A."/>
            <person name="Kubisiak T."/>
            <person name="Anderson C."/>
            <person name="Salamov A."/>
            <person name="Aerts A."/>
            <person name="Riley R."/>
            <person name="Clum A."/>
            <person name="Lindquist E."/>
            <person name="Ence D."/>
            <person name="Campbell M."/>
            <person name="Kronenberg Z."/>
            <person name="Feau N."/>
            <person name="Dhillon B."/>
            <person name="Hamelin R."/>
            <person name="Burleigh J."/>
            <person name="Smith J."/>
            <person name="Yandell M."/>
            <person name="Nelson C."/>
            <person name="Grigoriev I."/>
            <person name="Davis J."/>
        </authorList>
    </citation>
    <scope>NUCLEOTIDE SEQUENCE</scope>
    <source>
        <strain evidence="3">G11</strain>
    </source>
</reference>
<dbReference type="Proteomes" id="UP000886653">
    <property type="component" value="Unassembled WGS sequence"/>
</dbReference>
<keyword evidence="1" id="KW-0472">Membrane</keyword>
<comment type="caution">
    <text evidence="3">The sequence shown here is derived from an EMBL/GenBank/DDBJ whole genome shotgun (WGS) entry which is preliminary data.</text>
</comment>
<dbReference type="SMART" id="SM00672">
    <property type="entry name" value="CAP10"/>
    <property type="match status" value="1"/>
</dbReference>
<dbReference type="AlphaFoldDB" id="A0A9P6TCZ3"/>
<keyword evidence="1" id="KW-1133">Transmembrane helix</keyword>
<proteinExistence type="predicted"/>